<organism evidence="12 13">
    <name type="scientific">Gambusia affinis</name>
    <name type="common">Western mosquitofish</name>
    <name type="synonym">Heterandria affinis</name>
    <dbReference type="NCBI Taxonomy" id="33528"/>
    <lineage>
        <taxon>Eukaryota</taxon>
        <taxon>Metazoa</taxon>
        <taxon>Chordata</taxon>
        <taxon>Craniata</taxon>
        <taxon>Vertebrata</taxon>
        <taxon>Euteleostomi</taxon>
        <taxon>Actinopterygii</taxon>
        <taxon>Neopterygii</taxon>
        <taxon>Teleostei</taxon>
        <taxon>Neoteleostei</taxon>
        <taxon>Acanthomorphata</taxon>
        <taxon>Ovalentaria</taxon>
        <taxon>Atherinomorphae</taxon>
        <taxon>Cyprinodontiformes</taxon>
        <taxon>Poeciliidae</taxon>
        <taxon>Poeciliinae</taxon>
        <taxon>Gambusia</taxon>
    </lineage>
</organism>
<dbReference type="PANTHER" id="PTHR24061:SF528">
    <property type="entry name" value="C-FAMILY ODORANT RECEPTOR OLFCD2-RELATED"/>
    <property type="match status" value="1"/>
</dbReference>
<keyword evidence="6" id="KW-0297">G-protein coupled receptor</keyword>
<keyword evidence="5" id="KW-1133">Transmembrane helix</keyword>
<keyword evidence="2" id="KW-1003">Cell membrane</keyword>
<evidence type="ECO:0000256" key="4">
    <source>
        <dbReference type="ARBA" id="ARBA00022729"/>
    </source>
</evidence>
<evidence type="ECO:0000256" key="9">
    <source>
        <dbReference type="ARBA" id="ARBA00023180"/>
    </source>
</evidence>
<keyword evidence="4" id="KW-0732">Signal</keyword>
<keyword evidence="13" id="KW-1185">Reference proteome</keyword>
<comment type="subcellular location">
    <subcellularLocation>
        <location evidence="1">Cell membrane</location>
        <topology evidence="1">Multi-pass membrane protein</topology>
    </subcellularLocation>
</comment>
<keyword evidence="7" id="KW-0472">Membrane</keyword>
<dbReference type="InterPro" id="IPR028082">
    <property type="entry name" value="Peripla_BP_I"/>
</dbReference>
<dbReference type="AlphaFoldDB" id="A0A315VZY7"/>
<dbReference type="Gene3D" id="3.40.50.2300">
    <property type="match status" value="1"/>
</dbReference>
<feature type="domain" description="Receptor ligand binding region" evidence="11">
    <location>
        <begin position="1"/>
        <end position="103"/>
    </location>
</feature>
<dbReference type="SUPFAM" id="SSF53822">
    <property type="entry name" value="Periplasmic binding protein-like I"/>
    <property type="match status" value="1"/>
</dbReference>
<dbReference type="PANTHER" id="PTHR24061">
    <property type="entry name" value="CALCIUM-SENSING RECEPTOR-RELATED"/>
    <property type="match status" value="1"/>
</dbReference>
<keyword evidence="10" id="KW-0807">Transducer</keyword>
<dbReference type="InterPro" id="IPR000068">
    <property type="entry name" value="GPCR_3_Ca_sens_rcpt-rel"/>
</dbReference>
<dbReference type="FunFam" id="3.40.50.2300:FF:000016">
    <property type="entry name" value="Taste 1 receptor member 2"/>
    <property type="match status" value="1"/>
</dbReference>
<evidence type="ECO:0000259" key="11">
    <source>
        <dbReference type="Pfam" id="PF01094"/>
    </source>
</evidence>
<protein>
    <recommendedName>
        <fullName evidence="11">Receptor ligand binding region domain-containing protein</fullName>
    </recommendedName>
</protein>
<evidence type="ECO:0000313" key="12">
    <source>
        <dbReference type="EMBL" id="PWA28947.1"/>
    </source>
</evidence>
<sequence length="203" mass="22434">QEEGVCVEYTEKFDRAEPEKLLKVIEVIKKSTARVIVGFLSHVEMNNLLEQLSLHNITGHQFIGVEAWITADSLVTPTSFSVLGGALGFAVQKANISGLEDFLVVEALKHVNFTIKNGESVWFDNTGAAVNRYELVNWQLGSDGSILFKPVGHYDASLPSDKGYLCRFAVKAVIQEPIKSFKRESMCAALTVCRVQLESLATR</sequence>
<dbReference type="PRINTS" id="PR00592">
    <property type="entry name" value="CASENSINGR"/>
</dbReference>
<evidence type="ECO:0000256" key="5">
    <source>
        <dbReference type="ARBA" id="ARBA00022989"/>
    </source>
</evidence>
<accession>A0A315VZY7</accession>
<feature type="non-terminal residue" evidence="12">
    <location>
        <position position="203"/>
    </location>
</feature>
<evidence type="ECO:0000256" key="1">
    <source>
        <dbReference type="ARBA" id="ARBA00004651"/>
    </source>
</evidence>
<dbReference type="GO" id="GO:0004930">
    <property type="term" value="F:G protein-coupled receptor activity"/>
    <property type="evidence" value="ECO:0007669"/>
    <property type="project" value="UniProtKB-KW"/>
</dbReference>
<evidence type="ECO:0000256" key="8">
    <source>
        <dbReference type="ARBA" id="ARBA00023170"/>
    </source>
</evidence>
<name>A0A315VZY7_GAMAF</name>
<keyword evidence="3" id="KW-0812">Transmembrane</keyword>
<evidence type="ECO:0000256" key="10">
    <source>
        <dbReference type="ARBA" id="ARBA00023224"/>
    </source>
</evidence>
<evidence type="ECO:0000313" key="13">
    <source>
        <dbReference type="Proteomes" id="UP000250572"/>
    </source>
</evidence>
<evidence type="ECO:0000256" key="6">
    <source>
        <dbReference type="ARBA" id="ARBA00023040"/>
    </source>
</evidence>
<gene>
    <name evidence="12" type="ORF">CCH79_00021117</name>
</gene>
<keyword evidence="8" id="KW-0675">Receptor</keyword>
<proteinExistence type="predicted"/>
<evidence type="ECO:0000256" key="7">
    <source>
        <dbReference type="ARBA" id="ARBA00023136"/>
    </source>
</evidence>
<dbReference type="Proteomes" id="UP000250572">
    <property type="component" value="Unassembled WGS sequence"/>
</dbReference>
<evidence type="ECO:0000256" key="2">
    <source>
        <dbReference type="ARBA" id="ARBA00022475"/>
    </source>
</evidence>
<comment type="caution">
    <text evidence="12">The sequence shown here is derived from an EMBL/GenBank/DDBJ whole genome shotgun (WGS) entry which is preliminary data.</text>
</comment>
<dbReference type="GO" id="GO:0005886">
    <property type="term" value="C:plasma membrane"/>
    <property type="evidence" value="ECO:0007669"/>
    <property type="project" value="UniProtKB-SubCell"/>
</dbReference>
<evidence type="ECO:0000256" key="3">
    <source>
        <dbReference type="ARBA" id="ARBA00022692"/>
    </source>
</evidence>
<reference evidence="12 13" key="1">
    <citation type="journal article" date="2018" name="G3 (Bethesda)">
        <title>A High-Quality Reference Genome for the Invasive Mosquitofish Gambusia affinis Using a Chicago Library.</title>
        <authorList>
            <person name="Hoffberg S.L."/>
            <person name="Troendle N.J."/>
            <person name="Glenn T.C."/>
            <person name="Mahmud O."/>
            <person name="Louha S."/>
            <person name="Chalopin D."/>
            <person name="Bennetzen J.L."/>
            <person name="Mauricio R."/>
        </authorList>
    </citation>
    <scope>NUCLEOTIDE SEQUENCE [LARGE SCALE GENOMIC DNA]</scope>
    <source>
        <strain evidence="12">NE01/NJP1002.9</strain>
        <tissue evidence="12">Muscle</tissue>
    </source>
</reference>
<dbReference type="InterPro" id="IPR001828">
    <property type="entry name" value="ANF_lig-bd_rcpt"/>
</dbReference>
<keyword evidence="9" id="KW-0325">Glycoprotein</keyword>
<feature type="non-terminal residue" evidence="12">
    <location>
        <position position="1"/>
    </location>
</feature>
<dbReference type="EMBL" id="NHOQ01000723">
    <property type="protein sequence ID" value="PWA28947.1"/>
    <property type="molecule type" value="Genomic_DNA"/>
</dbReference>
<dbReference type="Pfam" id="PF01094">
    <property type="entry name" value="ANF_receptor"/>
    <property type="match status" value="1"/>
</dbReference>